<evidence type="ECO:0000256" key="1">
    <source>
        <dbReference type="ARBA" id="ARBA00023239"/>
    </source>
</evidence>
<evidence type="ECO:0000256" key="2">
    <source>
        <dbReference type="ARBA" id="ARBA00023316"/>
    </source>
</evidence>
<keyword evidence="3" id="KW-1133">Transmembrane helix</keyword>
<dbReference type="PANTHER" id="PTHR34183">
    <property type="entry name" value="ENDOLYTIC PEPTIDOGLYCAN TRANSGLYCOSYLASE RLPA"/>
    <property type="match status" value="1"/>
</dbReference>
<evidence type="ECO:0000259" key="4">
    <source>
        <dbReference type="Pfam" id="PF03330"/>
    </source>
</evidence>
<protein>
    <recommendedName>
        <fullName evidence="4">RlpA-like protein double-psi beta-barrel domain-containing protein</fullName>
    </recommendedName>
</protein>
<dbReference type="NCBIfam" id="TIGR00413">
    <property type="entry name" value="rlpA"/>
    <property type="match status" value="1"/>
</dbReference>
<dbReference type="InterPro" id="IPR034718">
    <property type="entry name" value="RlpA"/>
</dbReference>
<reference evidence="5" key="1">
    <citation type="submission" date="2019-08" db="EMBL/GenBank/DDBJ databases">
        <authorList>
            <person name="Kucharzyk K."/>
            <person name="Murdoch R.W."/>
            <person name="Higgins S."/>
            <person name="Loffler F."/>
        </authorList>
    </citation>
    <scope>NUCLEOTIDE SEQUENCE</scope>
</reference>
<dbReference type="SUPFAM" id="SSF50685">
    <property type="entry name" value="Barwin-like endoglucanases"/>
    <property type="match status" value="1"/>
</dbReference>
<dbReference type="Pfam" id="PF03330">
    <property type="entry name" value="DPBB_1"/>
    <property type="match status" value="1"/>
</dbReference>
<dbReference type="GO" id="GO:0071555">
    <property type="term" value="P:cell wall organization"/>
    <property type="evidence" value="ECO:0007669"/>
    <property type="project" value="UniProtKB-KW"/>
</dbReference>
<dbReference type="Gene3D" id="2.40.40.10">
    <property type="entry name" value="RlpA-like domain"/>
    <property type="match status" value="1"/>
</dbReference>
<dbReference type="CDD" id="cd22268">
    <property type="entry name" value="DPBB_RlpA-like"/>
    <property type="match status" value="1"/>
</dbReference>
<feature type="domain" description="RlpA-like protein double-psi beta-barrel" evidence="4">
    <location>
        <begin position="32"/>
        <end position="115"/>
    </location>
</feature>
<dbReference type="AlphaFoldDB" id="A0A644TT34"/>
<keyword evidence="3" id="KW-0472">Membrane</keyword>
<dbReference type="PANTHER" id="PTHR34183:SF1">
    <property type="entry name" value="ENDOLYTIC PEPTIDOGLYCAN TRANSGLYCOSYLASE RLPA"/>
    <property type="match status" value="1"/>
</dbReference>
<comment type="caution">
    <text evidence="5">The sequence shown here is derived from an EMBL/GenBank/DDBJ whole genome shotgun (WGS) entry which is preliminary data.</text>
</comment>
<dbReference type="GO" id="GO:0016829">
    <property type="term" value="F:lyase activity"/>
    <property type="evidence" value="ECO:0007669"/>
    <property type="project" value="UniProtKB-KW"/>
</dbReference>
<name>A0A644TT34_9ZZZZ</name>
<keyword evidence="1" id="KW-0456">Lyase</keyword>
<dbReference type="HAMAP" id="MF_02071">
    <property type="entry name" value="RlpA"/>
    <property type="match status" value="1"/>
</dbReference>
<organism evidence="5">
    <name type="scientific">bioreactor metagenome</name>
    <dbReference type="NCBI Taxonomy" id="1076179"/>
    <lineage>
        <taxon>unclassified sequences</taxon>
        <taxon>metagenomes</taxon>
        <taxon>ecological metagenomes</taxon>
    </lineage>
</organism>
<keyword evidence="3" id="KW-0812">Transmembrane</keyword>
<feature type="transmembrane region" description="Helical" evidence="3">
    <location>
        <begin position="6"/>
        <end position="22"/>
    </location>
</feature>
<keyword evidence="2" id="KW-0961">Cell wall biogenesis/degradation</keyword>
<dbReference type="InterPro" id="IPR009009">
    <property type="entry name" value="RlpA-like_DPBB"/>
</dbReference>
<dbReference type="InterPro" id="IPR012997">
    <property type="entry name" value="RplA"/>
</dbReference>
<evidence type="ECO:0000256" key="3">
    <source>
        <dbReference type="SAM" id="Phobius"/>
    </source>
</evidence>
<gene>
    <name evidence="5" type="ORF">SDC9_15909</name>
</gene>
<proteinExistence type="inferred from homology"/>
<accession>A0A644TT34</accession>
<dbReference type="InterPro" id="IPR036908">
    <property type="entry name" value="RlpA-like_sf"/>
</dbReference>
<dbReference type="EMBL" id="VSSQ01000051">
    <property type="protein sequence ID" value="MPL70156.1"/>
    <property type="molecule type" value="Genomic_DNA"/>
</dbReference>
<evidence type="ECO:0000313" key="5">
    <source>
        <dbReference type="EMBL" id="MPL70156.1"/>
    </source>
</evidence>
<sequence length="140" mass="15997">MVKNLIIVIILIIPFFAFNQGVKKEKVMDKKATFYHNKFVNRKTSTGEKFDQKKYTAAHKTIPLNTIVRVTNTNNGRSVIVRVNDRCPKKGVIDLSLIAAKKLKMIKEGVAPVKVEILSNDYIDVWLKQDEIFNLFDGSE</sequence>